<evidence type="ECO:0000313" key="6">
    <source>
        <dbReference type="Proteomes" id="UP000824073"/>
    </source>
</evidence>
<comment type="caution">
    <text evidence="5">The sequence shown here is derived from an EMBL/GenBank/DDBJ whole genome shotgun (WGS) entry which is preliminary data.</text>
</comment>
<organism evidence="5 6">
    <name type="scientific">Candidatus Ventrousia excrementavium</name>
    <dbReference type="NCBI Taxonomy" id="2840961"/>
    <lineage>
        <taxon>Bacteria</taxon>
        <taxon>Bacillati</taxon>
        <taxon>Bacillota</taxon>
        <taxon>Clostridia</taxon>
        <taxon>Eubacteriales</taxon>
        <taxon>Clostridiaceae</taxon>
        <taxon>Clostridiaceae incertae sedis</taxon>
        <taxon>Candidatus Ventrousia</taxon>
    </lineage>
</organism>
<accession>A0A9D1IV11</accession>
<dbReference type="AlphaFoldDB" id="A0A9D1IV11"/>
<dbReference type="Pfam" id="PF02626">
    <property type="entry name" value="CT_A_B"/>
    <property type="match status" value="1"/>
</dbReference>
<dbReference type="InterPro" id="IPR052708">
    <property type="entry name" value="PxpC"/>
</dbReference>
<reference evidence="5" key="2">
    <citation type="journal article" date="2021" name="PeerJ">
        <title>Extensive microbial diversity within the chicken gut microbiome revealed by metagenomics and culture.</title>
        <authorList>
            <person name="Gilroy R."/>
            <person name="Ravi A."/>
            <person name="Getino M."/>
            <person name="Pursley I."/>
            <person name="Horton D.L."/>
            <person name="Alikhan N.F."/>
            <person name="Baker D."/>
            <person name="Gharbi K."/>
            <person name="Hall N."/>
            <person name="Watson M."/>
            <person name="Adriaenssens E.M."/>
            <person name="Foster-Nyarko E."/>
            <person name="Jarju S."/>
            <person name="Secka A."/>
            <person name="Antonio M."/>
            <person name="Oren A."/>
            <person name="Chaudhuri R.R."/>
            <person name="La Ragione R."/>
            <person name="Hildebrand F."/>
            <person name="Pallen M.J."/>
        </authorList>
    </citation>
    <scope>NUCLEOTIDE SEQUENCE</scope>
    <source>
        <strain evidence="5">CHK191-8634</strain>
    </source>
</reference>
<gene>
    <name evidence="5" type="ORF">IAB67_03065</name>
</gene>
<dbReference type="SMART" id="SM00797">
    <property type="entry name" value="AHS2"/>
    <property type="match status" value="1"/>
</dbReference>
<feature type="domain" description="Carboxyltransferase" evidence="4">
    <location>
        <begin position="23"/>
        <end position="300"/>
    </location>
</feature>
<evidence type="ECO:0000313" key="5">
    <source>
        <dbReference type="EMBL" id="HIU43261.1"/>
    </source>
</evidence>
<dbReference type="GO" id="GO:0005524">
    <property type="term" value="F:ATP binding"/>
    <property type="evidence" value="ECO:0007669"/>
    <property type="project" value="UniProtKB-KW"/>
</dbReference>
<dbReference type="NCBIfam" id="TIGR00724">
    <property type="entry name" value="urea_amlyse_rel"/>
    <property type="match status" value="1"/>
</dbReference>
<dbReference type="InterPro" id="IPR003778">
    <property type="entry name" value="CT_A_B"/>
</dbReference>
<evidence type="ECO:0000256" key="3">
    <source>
        <dbReference type="ARBA" id="ARBA00022840"/>
    </source>
</evidence>
<evidence type="ECO:0000259" key="4">
    <source>
        <dbReference type="SMART" id="SM00797"/>
    </source>
</evidence>
<dbReference type="PANTHER" id="PTHR43309:SF3">
    <property type="entry name" value="5-OXOPROLINASE SUBUNIT C"/>
    <property type="match status" value="1"/>
</dbReference>
<proteinExistence type="predicted"/>
<dbReference type="EMBL" id="DVMR01000033">
    <property type="protein sequence ID" value="HIU43261.1"/>
    <property type="molecule type" value="Genomic_DNA"/>
</dbReference>
<dbReference type="InterPro" id="IPR029000">
    <property type="entry name" value="Cyclophilin-like_dom_sf"/>
</dbReference>
<keyword evidence="3" id="KW-0067">ATP-binding</keyword>
<name>A0A9D1IV11_9CLOT</name>
<dbReference type="PANTHER" id="PTHR43309">
    <property type="entry name" value="5-OXOPROLINASE SUBUNIT C"/>
    <property type="match status" value="1"/>
</dbReference>
<dbReference type="SUPFAM" id="SSF50891">
    <property type="entry name" value="Cyclophilin-like"/>
    <property type="match status" value="1"/>
</dbReference>
<keyword evidence="2" id="KW-0378">Hydrolase</keyword>
<dbReference type="GO" id="GO:0016787">
    <property type="term" value="F:hydrolase activity"/>
    <property type="evidence" value="ECO:0007669"/>
    <property type="project" value="UniProtKB-KW"/>
</dbReference>
<evidence type="ECO:0000256" key="2">
    <source>
        <dbReference type="ARBA" id="ARBA00022801"/>
    </source>
</evidence>
<evidence type="ECO:0000256" key="1">
    <source>
        <dbReference type="ARBA" id="ARBA00022741"/>
    </source>
</evidence>
<protein>
    <submittedName>
        <fullName evidence="5">Biotin-dependent carboxyltransferase family protein</fullName>
    </submittedName>
</protein>
<sequence length="318" mass="34085">MLTVLKAGMMTSVQDGGRMGWQRFGVPVCGAMDPEALAIANILCGNDETEAALELTGAGCAVRFESPNIFALAGADFSPRLNGVPIETGRAVLAKKGDLLETGFAKKGFRGVLAVAGGFDLPPVMGSRSTDLKGGFGGFQGRLLRDGDVLPFRDAQVWLPNLAERRAEMLRSAADSPLRVVLGPQDDSFSQRGIQTFLSGTYTVTSKSDRMGYRLEGPKIEYAQDKDGNIISDGIVMGAVQVPSGQPIIMMADRQTTGGYAKIAVVITPDLGRIAQMAAGHPLRFAAVTQDEAEALTCAWKKDLRRLRETLDEETMLW</sequence>
<dbReference type="Proteomes" id="UP000824073">
    <property type="component" value="Unassembled WGS sequence"/>
</dbReference>
<reference evidence="5" key="1">
    <citation type="submission" date="2020-10" db="EMBL/GenBank/DDBJ databases">
        <authorList>
            <person name="Gilroy R."/>
        </authorList>
    </citation>
    <scope>NUCLEOTIDE SEQUENCE</scope>
    <source>
        <strain evidence="5">CHK191-8634</strain>
    </source>
</reference>
<keyword evidence="1" id="KW-0547">Nucleotide-binding</keyword>
<dbReference type="Gene3D" id="2.40.100.10">
    <property type="entry name" value="Cyclophilin-like"/>
    <property type="match status" value="1"/>
</dbReference>